<feature type="transmembrane region" description="Helical" evidence="7">
    <location>
        <begin position="6"/>
        <end position="23"/>
    </location>
</feature>
<evidence type="ECO:0000256" key="2">
    <source>
        <dbReference type="ARBA" id="ARBA00022475"/>
    </source>
</evidence>
<feature type="transmembrane region" description="Helical" evidence="7">
    <location>
        <begin position="506"/>
        <end position="526"/>
    </location>
</feature>
<reference evidence="9 10" key="1">
    <citation type="submission" date="2020-08" db="EMBL/GenBank/DDBJ databases">
        <title>Genomic Encyclopedia of Type Strains, Phase IV (KMG-IV): sequencing the most valuable type-strain genomes for metagenomic binning, comparative biology and taxonomic classification.</title>
        <authorList>
            <person name="Goeker M."/>
        </authorList>
    </citation>
    <scope>NUCLEOTIDE SEQUENCE [LARGE SCALE GENOMIC DNA]</scope>
    <source>
        <strain evidence="9 10">DSM 45615</strain>
    </source>
</reference>
<sequence length="882" mass="89899">MIAGFGIAGFGVAGFGVALRLSWRGIRRAKGRSALIAAMVGLPVLVGTALATVTATGDVSVKEALAWHVGAADARIEDAGRTRVEQSPDGEIQVGRGGPARPWTQAEVAALLPPGTRLLPVLQGGAPYRAGRWYPPATIVEADLRDPLTRGMFRLERGRPPAAGGEVAVTPAMLEHGVRLGGSLVMRGRAPQRIVGVLEPGTPMRADVIVAAAGSGLAGPTATRSWLADTPRPMLWDAVSPLNAKGLVVRSRAVIEDPPEVRMHPRAVPSVAGVTGGGVLALAGLVVSMIVLQVALLAGPAFAVGLRRRRAELGQVAAQGGDGRHLGAIVLADGFVLGVLSALAGAALGIAAAGAGLPFLTRLGVATAGPFEVPWGQVALVAVLGAAGAVIAAVIPARQAARTDVAAVLGGRAERPRARRGLPIAGVILVLAGTALTLASVLARTGGSVYAQRGTLALVGGVLVTQLGLVALAPTLAGLAAAVAARLPLPLRLAGRDAVRHRGRTAPAIAAVMAATAIATATALAASSEAAAREQRYAPREVPGAAVIGGWALTDADWREVRRGLAARLPGVTPIERWSAPQGERTGVLAWLETPDCRREGCAVSTPSVPVGDVRLLRHLLGRADPEAEAAFAAGKAVVFDPALLRNGSTDLVLTSYGEAGEEERRVVPVPAVAARPQTRTVQAVLPRAAVERAGYEVTLEALIVDPGEHRITPGEEEAIAGDLSRVYYSLSIYVERGPQSGVAPQLLALAVAVALVVLGATFTATGLAAADARHDLAVMHAVGATARTRRAFVAGQAAIISGAGVLLGLLAGLVPGVAAAWRLTARFGTAWGWPLSPEPVTPTIEVPWALLGGGAVGLPLLAMLVAAAFARGRIALPRRIA</sequence>
<keyword evidence="4 7" id="KW-1133">Transmembrane helix</keyword>
<feature type="transmembrane region" description="Helical" evidence="7">
    <location>
        <begin position="326"/>
        <end position="355"/>
    </location>
</feature>
<name>A0A840P501_9ACTN</name>
<keyword evidence="5 7" id="KW-0472">Membrane</keyword>
<dbReference type="Proteomes" id="UP000578449">
    <property type="component" value="Unassembled WGS sequence"/>
</dbReference>
<dbReference type="EMBL" id="JACHGN010000004">
    <property type="protein sequence ID" value="MBB5132560.1"/>
    <property type="molecule type" value="Genomic_DNA"/>
</dbReference>
<evidence type="ECO:0000313" key="9">
    <source>
        <dbReference type="EMBL" id="MBB5132560.1"/>
    </source>
</evidence>
<evidence type="ECO:0000256" key="7">
    <source>
        <dbReference type="SAM" id="Phobius"/>
    </source>
</evidence>
<dbReference type="Pfam" id="PF02687">
    <property type="entry name" value="FtsX"/>
    <property type="match status" value="1"/>
</dbReference>
<comment type="subcellular location">
    <subcellularLocation>
        <location evidence="1">Cell membrane</location>
        <topology evidence="1">Multi-pass membrane protein</topology>
    </subcellularLocation>
</comment>
<dbReference type="RefSeq" id="WP_185049540.1">
    <property type="nucleotide sequence ID" value="NZ_BAABIX010000003.1"/>
</dbReference>
<evidence type="ECO:0000313" key="10">
    <source>
        <dbReference type="Proteomes" id="UP000578449"/>
    </source>
</evidence>
<evidence type="ECO:0000256" key="1">
    <source>
        <dbReference type="ARBA" id="ARBA00004651"/>
    </source>
</evidence>
<protein>
    <submittedName>
        <fullName evidence="9">Putative ABC transport system permease protein</fullName>
    </submittedName>
</protein>
<evidence type="ECO:0000256" key="6">
    <source>
        <dbReference type="ARBA" id="ARBA00038076"/>
    </source>
</evidence>
<gene>
    <name evidence="9" type="ORF">HNP84_002276</name>
</gene>
<dbReference type="AlphaFoldDB" id="A0A840P501"/>
<evidence type="ECO:0000256" key="4">
    <source>
        <dbReference type="ARBA" id="ARBA00022989"/>
    </source>
</evidence>
<feature type="transmembrane region" description="Helical" evidence="7">
    <location>
        <begin position="375"/>
        <end position="395"/>
    </location>
</feature>
<organism evidence="9 10">
    <name type="scientific">Thermocatellispora tengchongensis</name>
    <dbReference type="NCBI Taxonomy" id="1073253"/>
    <lineage>
        <taxon>Bacteria</taxon>
        <taxon>Bacillati</taxon>
        <taxon>Actinomycetota</taxon>
        <taxon>Actinomycetes</taxon>
        <taxon>Streptosporangiales</taxon>
        <taxon>Streptosporangiaceae</taxon>
        <taxon>Thermocatellispora</taxon>
    </lineage>
</organism>
<dbReference type="PANTHER" id="PTHR30572:SF4">
    <property type="entry name" value="ABC TRANSPORTER PERMEASE YTRF"/>
    <property type="match status" value="1"/>
</dbReference>
<keyword evidence="10" id="KW-1185">Reference proteome</keyword>
<evidence type="ECO:0000259" key="8">
    <source>
        <dbReference type="Pfam" id="PF02687"/>
    </source>
</evidence>
<keyword evidence="2" id="KW-1003">Cell membrane</keyword>
<proteinExistence type="inferred from homology"/>
<evidence type="ECO:0000256" key="3">
    <source>
        <dbReference type="ARBA" id="ARBA00022692"/>
    </source>
</evidence>
<feature type="transmembrane region" description="Helical" evidence="7">
    <location>
        <begin position="279"/>
        <end position="306"/>
    </location>
</feature>
<dbReference type="GO" id="GO:0022857">
    <property type="term" value="F:transmembrane transporter activity"/>
    <property type="evidence" value="ECO:0007669"/>
    <property type="project" value="TreeGrafter"/>
</dbReference>
<accession>A0A840P501</accession>
<feature type="transmembrane region" description="Helical" evidence="7">
    <location>
        <begin position="849"/>
        <end position="871"/>
    </location>
</feature>
<feature type="domain" description="ABC3 transporter permease C-terminal" evidence="8">
    <location>
        <begin position="750"/>
        <end position="870"/>
    </location>
</feature>
<keyword evidence="3 7" id="KW-0812">Transmembrane</keyword>
<dbReference type="InterPro" id="IPR050250">
    <property type="entry name" value="Macrolide_Exporter_MacB"/>
</dbReference>
<evidence type="ECO:0000256" key="5">
    <source>
        <dbReference type="ARBA" id="ARBA00023136"/>
    </source>
</evidence>
<comment type="caution">
    <text evidence="9">The sequence shown here is derived from an EMBL/GenBank/DDBJ whole genome shotgun (WGS) entry which is preliminary data.</text>
</comment>
<feature type="transmembrane region" description="Helical" evidence="7">
    <location>
        <begin position="463"/>
        <end position="485"/>
    </location>
</feature>
<feature type="transmembrane region" description="Helical" evidence="7">
    <location>
        <begin position="747"/>
        <end position="771"/>
    </location>
</feature>
<feature type="transmembrane region" description="Helical" evidence="7">
    <location>
        <begin position="792"/>
        <end position="815"/>
    </location>
</feature>
<comment type="similarity">
    <text evidence="6">Belongs to the ABC-4 integral membrane protein family.</text>
</comment>
<dbReference type="PANTHER" id="PTHR30572">
    <property type="entry name" value="MEMBRANE COMPONENT OF TRANSPORTER-RELATED"/>
    <property type="match status" value="1"/>
</dbReference>
<feature type="transmembrane region" description="Helical" evidence="7">
    <location>
        <begin position="422"/>
        <end position="443"/>
    </location>
</feature>
<feature type="transmembrane region" description="Helical" evidence="7">
    <location>
        <begin position="35"/>
        <end position="55"/>
    </location>
</feature>
<dbReference type="GO" id="GO:0005886">
    <property type="term" value="C:plasma membrane"/>
    <property type="evidence" value="ECO:0007669"/>
    <property type="project" value="UniProtKB-SubCell"/>
</dbReference>
<dbReference type="InterPro" id="IPR003838">
    <property type="entry name" value="ABC3_permease_C"/>
</dbReference>